<evidence type="ECO:0000256" key="7">
    <source>
        <dbReference type="PROSITE-ProRule" id="PRU00385"/>
    </source>
</evidence>
<dbReference type="SMART" id="SM01249">
    <property type="entry name" value="KASH"/>
    <property type="match status" value="1"/>
</dbReference>
<reference evidence="10" key="2">
    <citation type="submission" date="2020-05" db="UniProtKB">
        <authorList>
            <consortium name="EnsemblMetazoa"/>
        </authorList>
    </citation>
    <scope>IDENTIFICATION</scope>
    <source>
        <strain evidence="10">IAEA</strain>
    </source>
</reference>
<organism evidence="10 11">
    <name type="scientific">Glossina brevipalpis</name>
    <dbReference type="NCBI Taxonomy" id="37001"/>
    <lineage>
        <taxon>Eukaryota</taxon>
        <taxon>Metazoa</taxon>
        <taxon>Ecdysozoa</taxon>
        <taxon>Arthropoda</taxon>
        <taxon>Hexapoda</taxon>
        <taxon>Insecta</taxon>
        <taxon>Pterygota</taxon>
        <taxon>Neoptera</taxon>
        <taxon>Endopterygota</taxon>
        <taxon>Diptera</taxon>
        <taxon>Brachycera</taxon>
        <taxon>Muscomorpha</taxon>
        <taxon>Hippoboscoidea</taxon>
        <taxon>Glossinidae</taxon>
        <taxon>Glossina</taxon>
    </lineage>
</organism>
<dbReference type="STRING" id="37001.A0A1A9WIJ5"/>
<evidence type="ECO:0000256" key="2">
    <source>
        <dbReference type="ARBA" id="ARBA00008619"/>
    </source>
</evidence>
<keyword evidence="3 7" id="KW-0812">Transmembrane</keyword>
<dbReference type="PROSITE" id="PS51049">
    <property type="entry name" value="KASH"/>
    <property type="match status" value="1"/>
</dbReference>
<dbReference type="Proteomes" id="UP000091820">
    <property type="component" value="Unassembled WGS sequence"/>
</dbReference>
<dbReference type="Pfam" id="PF10541">
    <property type="entry name" value="KASH"/>
    <property type="match status" value="1"/>
</dbReference>
<dbReference type="GO" id="GO:0048471">
    <property type="term" value="C:perinuclear region of cytoplasm"/>
    <property type="evidence" value="ECO:0007669"/>
    <property type="project" value="TreeGrafter"/>
</dbReference>
<keyword evidence="4" id="KW-1133">Transmembrane helix</keyword>
<evidence type="ECO:0000256" key="8">
    <source>
        <dbReference type="SAM" id="MobiDB-lite"/>
    </source>
</evidence>
<dbReference type="GO" id="GO:0007097">
    <property type="term" value="P:nuclear migration"/>
    <property type="evidence" value="ECO:0007669"/>
    <property type="project" value="TreeGrafter"/>
</dbReference>
<feature type="topological domain" description="Cytoplasmic" evidence="7">
    <location>
        <begin position="1"/>
        <end position="543"/>
    </location>
</feature>
<sequence length="590" mass="65827">MVMLNTFTTKYKNTTLRHLLAAWEELLSWSENAVTPCKIQKEISDLKSTLNCMCNKSSSELLDTEPDLHIAIENLEKEKVQLQTYRCKMLKLNASAHSWLTKQVKRLDNALDELQLKEAAIKANNNELIEEKEEFEFEQQVMLLEKAQQQQQQQQEQQEHQEQETRLEELQSNDHNTTLTMMVTDSNGNRVESFTTATTTIIPTTTITTASAASSIIAVAKTTTANEKASNLNMLISSEKELHKHLKDEVADMYEAWDHACARISKQLEVLKSSSQTLNQLESGLSEFKKALGQDRSTLKGLEGALKKGQPTADDLENVKLVAKLLSERVNVSQEQLSAVQGYLDSNQILHFTRFTASNGSLSDSGISDGGTTSDGGLSERERHLGFLRRLAKQVEALAPGSEAMKSIAARVEAAEAELKNFQNTCALIVRTVVSQQNKQQQETNSGIKLNGIKVTEKIKQSSQDIDQEKQKSDYLQGSGNGRRNRRGLRCLSNSNSYITQKNGLQGTPGDDDPSDDPSLTYEIDSSDDDQAPKRGWAWRIARVAVPMQLALFTVFCAACLMQPNCCDNINNFSMSFTPQLRYIRGPPPI</sequence>
<dbReference type="EnsemblMetazoa" id="GBRI021049-RA">
    <property type="protein sequence ID" value="GBRI021049-PA"/>
    <property type="gene ID" value="GBRI021049"/>
</dbReference>
<accession>A0A1A9WIJ5</accession>
<proteinExistence type="inferred from homology"/>
<dbReference type="AlphaFoldDB" id="A0A1A9WIJ5"/>
<feature type="topological domain" description="Perinuclear space" evidence="7">
    <location>
        <begin position="565"/>
        <end position="590"/>
    </location>
</feature>
<dbReference type="GO" id="GO:0019894">
    <property type="term" value="F:kinesin binding"/>
    <property type="evidence" value="ECO:0007669"/>
    <property type="project" value="TreeGrafter"/>
</dbReference>
<evidence type="ECO:0000256" key="5">
    <source>
        <dbReference type="ARBA" id="ARBA00023136"/>
    </source>
</evidence>
<evidence type="ECO:0000256" key="3">
    <source>
        <dbReference type="ARBA" id="ARBA00022692"/>
    </source>
</evidence>
<comment type="subcellular location">
    <subcellularLocation>
        <location evidence="1">Nucleus membrane</location>
    </subcellularLocation>
</comment>
<protein>
    <recommendedName>
        <fullName evidence="9">KASH domain-containing protein</fullName>
    </recommendedName>
</protein>
<evidence type="ECO:0000313" key="10">
    <source>
        <dbReference type="EnsemblMetazoa" id="GBRI021049-PA"/>
    </source>
</evidence>
<feature type="region of interest" description="Disordered" evidence="8">
    <location>
        <begin position="461"/>
        <end position="532"/>
    </location>
</feature>
<feature type="domain" description="KASH" evidence="9">
    <location>
        <begin position="535"/>
        <end position="590"/>
    </location>
</feature>
<keyword evidence="5 7" id="KW-0472">Membrane</keyword>
<dbReference type="InterPro" id="IPR012315">
    <property type="entry name" value="KASH"/>
</dbReference>
<feature type="compositionally biased region" description="Basic and acidic residues" evidence="8">
    <location>
        <begin position="157"/>
        <end position="169"/>
    </location>
</feature>
<dbReference type="PANTHER" id="PTHR21524:SF5">
    <property type="entry name" value="SPECTRIN REPEAT CONTAINING NUCLEAR ENVELOPE PROTEIN 2"/>
    <property type="match status" value="1"/>
</dbReference>
<dbReference type="PANTHER" id="PTHR21524">
    <property type="entry name" value="SPECTRIN REPEAT CONTAINING NUCLEAR ENVELOPE PROTEIN 2"/>
    <property type="match status" value="1"/>
</dbReference>
<dbReference type="VEuPathDB" id="VectorBase:GBRI021049"/>
<evidence type="ECO:0000256" key="4">
    <source>
        <dbReference type="ARBA" id="ARBA00022989"/>
    </source>
</evidence>
<keyword evidence="6" id="KW-0539">Nucleus</keyword>
<name>A0A1A9WIJ5_9MUSC</name>
<evidence type="ECO:0000256" key="6">
    <source>
        <dbReference type="ARBA" id="ARBA00023242"/>
    </source>
</evidence>
<reference evidence="11" key="1">
    <citation type="submission" date="2014-03" db="EMBL/GenBank/DDBJ databases">
        <authorList>
            <person name="Aksoy S."/>
            <person name="Warren W."/>
            <person name="Wilson R.K."/>
        </authorList>
    </citation>
    <scope>NUCLEOTIDE SEQUENCE [LARGE SCALE GENOMIC DNA]</scope>
    <source>
        <strain evidence="11">IAEA</strain>
    </source>
</reference>
<comment type="similarity">
    <text evidence="2">Belongs to the nesprin family.</text>
</comment>
<evidence type="ECO:0000256" key="1">
    <source>
        <dbReference type="ARBA" id="ARBA00004126"/>
    </source>
</evidence>
<feature type="region of interest" description="Disordered" evidence="8">
    <location>
        <begin position="148"/>
        <end position="172"/>
    </location>
</feature>
<dbReference type="GO" id="GO:0006997">
    <property type="term" value="P:nucleus organization"/>
    <property type="evidence" value="ECO:0007669"/>
    <property type="project" value="TreeGrafter"/>
</dbReference>
<dbReference type="GO" id="GO:0007010">
    <property type="term" value="P:cytoskeleton organization"/>
    <property type="evidence" value="ECO:0007669"/>
    <property type="project" value="TreeGrafter"/>
</dbReference>
<dbReference type="GO" id="GO:0031965">
    <property type="term" value="C:nuclear membrane"/>
    <property type="evidence" value="ECO:0007669"/>
    <property type="project" value="UniProtKB-SubCell"/>
</dbReference>
<evidence type="ECO:0000259" key="9">
    <source>
        <dbReference type="PROSITE" id="PS51049"/>
    </source>
</evidence>
<evidence type="ECO:0000313" key="11">
    <source>
        <dbReference type="Proteomes" id="UP000091820"/>
    </source>
</evidence>
<keyword evidence="11" id="KW-1185">Reference proteome</keyword>